<dbReference type="GO" id="GO:0006355">
    <property type="term" value="P:regulation of DNA-templated transcription"/>
    <property type="evidence" value="ECO:0007669"/>
    <property type="project" value="InterPro"/>
</dbReference>
<organism evidence="5 6">
    <name type="scientific">Alkalicoccus luteus</name>
    <dbReference type="NCBI Taxonomy" id="1237094"/>
    <lineage>
        <taxon>Bacteria</taxon>
        <taxon>Bacillati</taxon>
        <taxon>Bacillota</taxon>
        <taxon>Bacilli</taxon>
        <taxon>Bacillales</taxon>
        <taxon>Bacillaceae</taxon>
        <taxon>Alkalicoccus</taxon>
    </lineage>
</organism>
<evidence type="ECO:0000256" key="2">
    <source>
        <dbReference type="ARBA" id="ARBA00023125"/>
    </source>
</evidence>
<dbReference type="InterPro" id="IPR036388">
    <property type="entry name" value="WH-like_DNA-bd_sf"/>
</dbReference>
<name>A0A969PQP5_9BACI</name>
<dbReference type="Proteomes" id="UP000752012">
    <property type="component" value="Unassembled WGS sequence"/>
</dbReference>
<keyword evidence="2" id="KW-0238">DNA-binding</keyword>
<dbReference type="PRINTS" id="PR00038">
    <property type="entry name" value="HTHLUXR"/>
</dbReference>
<dbReference type="InterPro" id="IPR016032">
    <property type="entry name" value="Sig_transdc_resp-reg_C-effctor"/>
</dbReference>
<proteinExistence type="predicted"/>
<gene>
    <name evidence="5" type="ORF">HCN83_13655</name>
</gene>
<reference evidence="5 6" key="1">
    <citation type="submission" date="2020-03" db="EMBL/GenBank/DDBJ databases">
        <title>Assessment of the enzymatic potential of alkaline-tolerant lipase obtained from Bacillus luteus H11 (technogenic soil) for the bioremediation of saline soils contaminated with petroleum substances.</title>
        <authorList>
            <person name="Kalwasinska A."/>
        </authorList>
    </citation>
    <scope>NUCLEOTIDE SEQUENCE [LARGE SCALE GENOMIC DNA]</scope>
    <source>
        <strain evidence="5 6">H11</strain>
    </source>
</reference>
<sequence>MNELFQQGSAVDCIGEGDFTWSGRLSQTLAGTSVHAHFYLADDIQCIAQFKLDCKDDIQRQELPVLITKEPLAAQDVLDLQELFPVLVSAAYADKHPHHIQQAITNNHALVEPYAAREMAVQLHQYRRRDNPIKEFHLVRNKLAKLLTELELDIVACIIQGMSTKETAHAVYLAESTTSTMLSQIYDKLSVSNRTQLVYICIHNNWLEAERT</sequence>
<evidence type="ECO:0000256" key="1">
    <source>
        <dbReference type="ARBA" id="ARBA00023015"/>
    </source>
</evidence>
<dbReference type="InterPro" id="IPR000792">
    <property type="entry name" value="Tscrpt_reg_LuxR_C"/>
</dbReference>
<dbReference type="PANTHER" id="PTHR44688">
    <property type="entry name" value="DNA-BINDING TRANSCRIPTIONAL ACTIVATOR DEVR_DOSR"/>
    <property type="match status" value="1"/>
</dbReference>
<keyword evidence="6" id="KW-1185">Reference proteome</keyword>
<dbReference type="PANTHER" id="PTHR44688:SF16">
    <property type="entry name" value="DNA-BINDING TRANSCRIPTIONAL ACTIVATOR DEVR_DOSR"/>
    <property type="match status" value="1"/>
</dbReference>
<dbReference type="RefSeq" id="WP_168008288.1">
    <property type="nucleotide sequence ID" value="NZ_JAATHJ010000026.1"/>
</dbReference>
<evidence type="ECO:0000313" key="5">
    <source>
        <dbReference type="EMBL" id="NJP38622.1"/>
    </source>
</evidence>
<dbReference type="Pfam" id="PF00196">
    <property type="entry name" value="GerE"/>
    <property type="match status" value="1"/>
</dbReference>
<keyword evidence="1" id="KW-0805">Transcription regulation</keyword>
<dbReference type="GO" id="GO:0003677">
    <property type="term" value="F:DNA binding"/>
    <property type="evidence" value="ECO:0007669"/>
    <property type="project" value="UniProtKB-KW"/>
</dbReference>
<evidence type="ECO:0000256" key="3">
    <source>
        <dbReference type="ARBA" id="ARBA00023163"/>
    </source>
</evidence>
<evidence type="ECO:0000313" key="6">
    <source>
        <dbReference type="Proteomes" id="UP000752012"/>
    </source>
</evidence>
<dbReference type="SUPFAM" id="SSF46894">
    <property type="entry name" value="C-terminal effector domain of the bipartite response regulators"/>
    <property type="match status" value="1"/>
</dbReference>
<accession>A0A969PQP5</accession>
<protein>
    <submittedName>
        <fullName evidence="5">Response regulator transcription factor</fullName>
    </submittedName>
</protein>
<dbReference type="SMART" id="SM00421">
    <property type="entry name" value="HTH_LUXR"/>
    <property type="match status" value="1"/>
</dbReference>
<dbReference type="Gene3D" id="1.10.10.10">
    <property type="entry name" value="Winged helix-like DNA-binding domain superfamily/Winged helix DNA-binding domain"/>
    <property type="match status" value="1"/>
</dbReference>
<evidence type="ECO:0000259" key="4">
    <source>
        <dbReference type="PROSITE" id="PS50043"/>
    </source>
</evidence>
<dbReference type="EMBL" id="JAATHJ010000026">
    <property type="protein sequence ID" value="NJP38622.1"/>
    <property type="molecule type" value="Genomic_DNA"/>
</dbReference>
<dbReference type="AlphaFoldDB" id="A0A969PQP5"/>
<dbReference type="CDD" id="cd06170">
    <property type="entry name" value="LuxR_C_like"/>
    <property type="match status" value="1"/>
</dbReference>
<keyword evidence="3" id="KW-0804">Transcription</keyword>
<feature type="domain" description="HTH luxR-type" evidence="4">
    <location>
        <begin position="140"/>
        <end position="205"/>
    </location>
</feature>
<dbReference type="PROSITE" id="PS50043">
    <property type="entry name" value="HTH_LUXR_2"/>
    <property type="match status" value="1"/>
</dbReference>
<comment type="caution">
    <text evidence="5">The sequence shown here is derived from an EMBL/GenBank/DDBJ whole genome shotgun (WGS) entry which is preliminary data.</text>
</comment>